<evidence type="ECO:0000259" key="1">
    <source>
        <dbReference type="Pfam" id="PF13672"/>
    </source>
</evidence>
<reference evidence="2 3" key="1">
    <citation type="submission" date="2018-02" db="EMBL/GenBank/DDBJ databases">
        <title>Draft Genome of Achromobacter spanius stain 6.</title>
        <authorList>
            <person name="Gunasekera T.S."/>
            <person name="Radwan O."/>
            <person name="Ruiz O.N."/>
        </authorList>
    </citation>
    <scope>NUCLEOTIDE SEQUENCE [LARGE SCALE GENOMIC DNA]</scope>
    <source>
        <strain evidence="2 3">6</strain>
    </source>
</reference>
<evidence type="ECO:0000313" key="2">
    <source>
        <dbReference type="EMBL" id="PPA75607.1"/>
    </source>
</evidence>
<dbReference type="OrthoDB" id="9805674at2"/>
<organism evidence="2 3">
    <name type="scientific">Achromobacter spanius</name>
    <dbReference type="NCBI Taxonomy" id="217203"/>
    <lineage>
        <taxon>Bacteria</taxon>
        <taxon>Pseudomonadati</taxon>
        <taxon>Pseudomonadota</taxon>
        <taxon>Betaproteobacteria</taxon>
        <taxon>Burkholderiales</taxon>
        <taxon>Alcaligenaceae</taxon>
        <taxon>Achromobacter</taxon>
    </lineage>
</organism>
<accession>A0A2S5GR75</accession>
<dbReference type="SUPFAM" id="SSF81606">
    <property type="entry name" value="PP2C-like"/>
    <property type="match status" value="1"/>
</dbReference>
<name>A0A2S5GR75_9BURK</name>
<dbReference type="Proteomes" id="UP000239990">
    <property type="component" value="Unassembled WGS sequence"/>
</dbReference>
<dbReference type="InterPro" id="IPR036457">
    <property type="entry name" value="PPM-type-like_dom_sf"/>
</dbReference>
<dbReference type="Gene3D" id="3.60.40.10">
    <property type="entry name" value="PPM-type phosphatase domain"/>
    <property type="match status" value="1"/>
</dbReference>
<protein>
    <submittedName>
        <fullName evidence="2">Protein phosphatase 2C domain-containing protein</fullName>
    </submittedName>
</protein>
<dbReference type="AlphaFoldDB" id="A0A2S5GR75"/>
<dbReference type="Pfam" id="PF13672">
    <property type="entry name" value="PP2C_2"/>
    <property type="match status" value="1"/>
</dbReference>
<gene>
    <name evidence="2" type="ORF">C4E15_12425</name>
</gene>
<comment type="caution">
    <text evidence="2">The sequence shown here is derived from an EMBL/GenBank/DDBJ whole genome shotgun (WGS) entry which is preliminary data.</text>
</comment>
<dbReference type="EMBL" id="PREU01000005">
    <property type="protein sequence ID" value="PPA75607.1"/>
    <property type="molecule type" value="Genomic_DNA"/>
</dbReference>
<sequence length="255" mass="27886">MSQWTWISASQIGTSHIRTGQRLQDAYSCFGVLVGDRNFFVGIVSDGAGSAELGGQGASLVCRNIAKFVRSHLSTLKILPSGSIIEEWIDRVRDLIYNVAKLRGKDARDFACTLICVISDGDSSIVAHVGDGCLVAREHASELWFAPSWPDHGEYASTTSFLTDQPTVSLRISSIDIRVDVLALFTDGIERLVLDFSEKIPSSKFFNAIADPVLRSTVPMGKDAALSFQLKRYLGDEQVTARTDDDKTLVVAVLR</sequence>
<feature type="domain" description="PPM-type phosphatase" evidence="1">
    <location>
        <begin position="12"/>
        <end position="218"/>
    </location>
</feature>
<dbReference type="RefSeq" id="WP_104143695.1">
    <property type="nucleotide sequence ID" value="NZ_PREU01000005.1"/>
</dbReference>
<dbReference type="InterPro" id="IPR001932">
    <property type="entry name" value="PPM-type_phosphatase-like_dom"/>
</dbReference>
<proteinExistence type="predicted"/>
<evidence type="ECO:0000313" key="3">
    <source>
        <dbReference type="Proteomes" id="UP000239990"/>
    </source>
</evidence>